<dbReference type="EMBL" id="JAPCWZ010000005">
    <property type="protein sequence ID" value="KAK8862860.1"/>
    <property type="molecule type" value="Genomic_DNA"/>
</dbReference>
<organism evidence="1 2">
    <name type="scientific">Apiospora arundinis</name>
    <dbReference type="NCBI Taxonomy" id="335852"/>
    <lineage>
        <taxon>Eukaryota</taxon>
        <taxon>Fungi</taxon>
        <taxon>Dikarya</taxon>
        <taxon>Ascomycota</taxon>
        <taxon>Pezizomycotina</taxon>
        <taxon>Sordariomycetes</taxon>
        <taxon>Xylariomycetidae</taxon>
        <taxon>Amphisphaeriales</taxon>
        <taxon>Apiosporaceae</taxon>
        <taxon>Apiospora</taxon>
    </lineage>
</organism>
<evidence type="ECO:0000313" key="2">
    <source>
        <dbReference type="Proteomes" id="UP001390339"/>
    </source>
</evidence>
<comment type="caution">
    <text evidence="1">The sequence shown here is derived from an EMBL/GenBank/DDBJ whole genome shotgun (WGS) entry which is preliminary data.</text>
</comment>
<dbReference type="Proteomes" id="UP001390339">
    <property type="component" value="Unassembled WGS sequence"/>
</dbReference>
<proteinExistence type="predicted"/>
<evidence type="ECO:0000313" key="1">
    <source>
        <dbReference type="EMBL" id="KAK8862860.1"/>
    </source>
</evidence>
<protein>
    <submittedName>
        <fullName evidence="1">Uncharacterized protein</fullName>
    </submittedName>
</protein>
<sequence length="158" mass="18043">MTYPQANYQRLVCGEYTTATYRSACEDAVKRALQGGHGGYYPVTRYRSPGGSVVERALPRGDKWKYINSDEYTTLGAGKLRDDRYVAVRVKLRTSHAKERLDECALENALEQAAGTKIDIHLHTHESKNDMYKVRFEISMNDIHFINTPLCGVLLLWR</sequence>
<reference evidence="1 2" key="1">
    <citation type="journal article" date="2024" name="IMA Fungus">
        <title>Apiospora arundinis, a panoply of carbohydrate-active enzymes and secondary metabolites.</title>
        <authorList>
            <person name="Sorensen T."/>
            <person name="Petersen C."/>
            <person name="Muurmann A.T."/>
            <person name="Christiansen J.V."/>
            <person name="Brundto M.L."/>
            <person name="Overgaard C.K."/>
            <person name="Boysen A.T."/>
            <person name="Wollenberg R.D."/>
            <person name="Larsen T.O."/>
            <person name="Sorensen J.L."/>
            <person name="Nielsen K.L."/>
            <person name="Sondergaard T.E."/>
        </authorList>
    </citation>
    <scope>NUCLEOTIDE SEQUENCE [LARGE SCALE GENOMIC DNA]</scope>
    <source>
        <strain evidence="1 2">AAU 773</strain>
    </source>
</reference>
<accession>A0ABR2IHM3</accession>
<gene>
    <name evidence="1" type="ORF">PGQ11_009095</name>
</gene>
<keyword evidence="2" id="KW-1185">Reference proteome</keyword>
<name>A0ABR2IHM3_9PEZI</name>